<dbReference type="Proteomes" id="UP000326857">
    <property type="component" value="Unassembled WGS sequence"/>
</dbReference>
<name>A0A5E7YKC0_9SPHN</name>
<protein>
    <submittedName>
        <fullName evidence="1">Uncharacterized protein</fullName>
    </submittedName>
</protein>
<evidence type="ECO:0000313" key="2">
    <source>
        <dbReference type="Proteomes" id="UP000326857"/>
    </source>
</evidence>
<reference evidence="1 2" key="1">
    <citation type="submission" date="2019-09" db="EMBL/GenBank/DDBJ databases">
        <authorList>
            <person name="Dittami M. S."/>
        </authorList>
    </citation>
    <scope>NUCLEOTIDE SEQUENCE [LARGE SCALE GENOMIC DNA]</scope>
    <source>
        <strain evidence="1">SPHINGO391</strain>
    </source>
</reference>
<evidence type="ECO:0000313" key="1">
    <source>
        <dbReference type="EMBL" id="VVT07368.1"/>
    </source>
</evidence>
<sequence length="78" mass="8749">MTLFQRPSRLGRYLARLDPFCGSIYTISSPTNHGRTQKLGTVFGLQTNGIELYAIGTLDGYCVQPMNLIHPCKRNCRS</sequence>
<accession>A0A5E7YKC0</accession>
<proteinExistence type="predicted"/>
<organism evidence="1 2">
    <name type="scientific">Sphingomonas aurantiaca</name>
    <dbReference type="NCBI Taxonomy" id="185949"/>
    <lineage>
        <taxon>Bacteria</taxon>
        <taxon>Pseudomonadati</taxon>
        <taxon>Pseudomonadota</taxon>
        <taxon>Alphaproteobacteria</taxon>
        <taxon>Sphingomonadales</taxon>
        <taxon>Sphingomonadaceae</taxon>
        <taxon>Sphingomonas</taxon>
    </lineage>
</organism>
<gene>
    <name evidence="1" type="ORF">SPHINGO391_390042</name>
</gene>
<dbReference type="AlphaFoldDB" id="A0A5E7YKC0"/>
<dbReference type="EMBL" id="CABVLI010000033">
    <property type="protein sequence ID" value="VVT07368.1"/>
    <property type="molecule type" value="Genomic_DNA"/>
</dbReference>